<name>A0A914XBB9_9BILA</name>
<dbReference type="PANTHER" id="PTHR46791:SF7">
    <property type="entry name" value="INTEGRASE CATALYTIC DOMAIN-CONTAINING PROTEIN"/>
    <property type="match status" value="1"/>
</dbReference>
<dbReference type="InterPro" id="IPR058913">
    <property type="entry name" value="Integrase_dom_put"/>
</dbReference>
<dbReference type="PANTHER" id="PTHR46791">
    <property type="entry name" value="EXPRESSED PROTEIN"/>
    <property type="match status" value="1"/>
</dbReference>
<feature type="domain" description="Integrase core" evidence="1">
    <location>
        <begin position="136"/>
        <end position="301"/>
    </location>
</feature>
<dbReference type="AlphaFoldDB" id="A0A914XBB9"/>
<dbReference type="Proteomes" id="UP000887566">
    <property type="component" value="Unplaced"/>
</dbReference>
<proteinExistence type="predicted"/>
<organism evidence="2 3">
    <name type="scientific">Plectus sambesii</name>
    <dbReference type="NCBI Taxonomy" id="2011161"/>
    <lineage>
        <taxon>Eukaryota</taxon>
        <taxon>Metazoa</taxon>
        <taxon>Ecdysozoa</taxon>
        <taxon>Nematoda</taxon>
        <taxon>Chromadorea</taxon>
        <taxon>Plectida</taxon>
        <taxon>Plectina</taxon>
        <taxon>Plectoidea</taxon>
        <taxon>Plectidae</taxon>
        <taxon>Plectus</taxon>
    </lineage>
</organism>
<keyword evidence="2" id="KW-1185">Reference proteome</keyword>
<evidence type="ECO:0000259" key="1">
    <source>
        <dbReference type="Pfam" id="PF24764"/>
    </source>
</evidence>
<evidence type="ECO:0000313" key="3">
    <source>
        <dbReference type="WBParaSite" id="PSAMB.scaffold7217size8025.g29793.t1"/>
    </source>
</evidence>
<reference evidence="3" key="1">
    <citation type="submission" date="2022-11" db="UniProtKB">
        <authorList>
            <consortium name="WormBaseParasite"/>
        </authorList>
    </citation>
    <scope>IDENTIFICATION</scope>
</reference>
<protein>
    <submittedName>
        <fullName evidence="3">Integrase catalytic domain-containing protein</fullName>
    </submittedName>
</protein>
<evidence type="ECO:0000313" key="2">
    <source>
        <dbReference type="Proteomes" id="UP000887566"/>
    </source>
</evidence>
<dbReference type="Pfam" id="PF24764">
    <property type="entry name" value="rva_4"/>
    <property type="match status" value="1"/>
</dbReference>
<dbReference type="WBParaSite" id="PSAMB.scaffold7217size8025.g29793.t1">
    <property type="protein sequence ID" value="PSAMB.scaffold7217size8025.g29793.t1"/>
    <property type="gene ID" value="PSAMB.scaffold7217size8025.g29793"/>
</dbReference>
<sequence length="408" mass="46632">MPTLSWLDPQVVSDLLRRHTVQETAHQLSEMFPGQRGLSVSNIRKFMNENDIHKQQRLTQEELEGTVHQATTEVGGTYGRRMLQGYLRMQGIAASQRRIRAAQAVVAPSYLTNRRADAQRQTNPQPYRAPYFGYNLHMDQNEKLVEYGIVFVTAVNGLSGCITRAAIMPRKNNLTIYNLVFSESVAQFGLWDKVIVDKGKEFLLTLFIQDYLTDFRIKSNGPSRRPSYAQVTSQKNNRAERVWNEVNQRVGYPLKHCLQDMERNGLFQKSNPAHVYASSIIGCSVADVMLRRCVGSWNHRSAQDRGKPIDYIEDKINWILPDGALPSVADAVEMYRNTGHHLTDEWPYGVDPLDGQAIKQARRDQAFWFEVETIYGGAQILANNVAQHHYTGFHHCILRFLAITEEHL</sequence>
<accession>A0A914XBB9</accession>